<evidence type="ECO:0008006" key="4">
    <source>
        <dbReference type="Google" id="ProtNLM"/>
    </source>
</evidence>
<dbReference type="Gene3D" id="3.40.50.300">
    <property type="entry name" value="P-loop containing nucleotide triphosphate hydrolases"/>
    <property type="match status" value="1"/>
</dbReference>
<dbReference type="PANTHER" id="PTHR36978:SF4">
    <property type="entry name" value="P-LOOP CONTAINING NUCLEOSIDE TRIPHOSPHATE HYDROLASE PROTEIN"/>
    <property type="match status" value="1"/>
</dbReference>
<dbReference type="AlphaFoldDB" id="X6LQ26"/>
<dbReference type="PANTHER" id="PTHR36978">
    <property type="entry name" value="P-LOOP CONTAINING NUCLEOTIDE TRIPHOSPHATE HYDROLASE"/>
    <property type="match status" value="1"/>
</dbReference>
<accession>X6LQ26</accession>
<comment type="caution">
    <text evidence="2">The sequence shown here is derived from an EMBL/GenBank/DDBJ whole genome shotgun (WGS) entry which is preliminary data.</text>
</comment>
<protein>
    <recommendedName>
        <fullName evidence="4">Sulfotransferase domain-containing protein</fullName>
    </recommendedName>
</protein>
<feature type="compositionally biased region" description="Polar residues" evidence="1">
    <location>
        <begin position="84"/>
        <end position="95"/>
    </location>
</feature>
<dbReference type="SUPFAM" id="SSF52540">
    <property type="entry name" value="P-loop containing nucleoside triphosphate hydrolases"/>
    <property type="match status" value="1"/>
</dbReference>
<evidence type="ECO:0000256" key="1">
    <source>
        <dbReference type="SAM" id="MobiDB-lite"/>
    </source>
</evidence>
<dbReference type="Proteomes" id="UP000023152">
    <property type="component" value="Unassembled WGS sequence"/>
</dbReference>
<feature type="compositionally biased region" description="Basic and acidic residues" evidence="1">
    <location>
        <begin position="65"/>
        <end position="82"/>
    </location>
</feature>
<feature type="region of interest" description="Disordered" evidence="1">
    <location>
        <begin position="65"/>
        <end position="95"/>
    </location>
</feature>
<reference evidence="2 3" key="1">
    <citation type="journal article" date="2013" name="Curr. Biol.">
        <title>The Genome of the Foraminiferan Reticulomyxa filosa.</title>
        <authorList>
            <person name="Glockner G."/>
            <person name="Hulsmann N."/>
            <person name="Schleicher M."/>
            <person name="Noegel A.A."/>
            <person name="Eichinger L."/>
            <person name="Gallinger C."/>
            <person name="Pawlowski J."/>
            <person name="Sierra R."/>
            <person name="Euteneuer U."/>
            <person name="Pillet L."/>
            <person name="Moustafa A."/>
            <person name="Platzer M."/>
            <person name="Groth M."/>
            <person name="Szafranski K."/>
            <person name="Schliwa M."/>
        </authorList>
    </citation>
    <scope>NUCLEOTIDE SEQUENCE [LARGE SCALE GENOMIC DNA]</scope>
</reference>
<evidence type="ECO:0000313" key="3">
    <source>
        <dbReference type="Proteomes" id="UP000023152"/>
    </source>
</evidence>
<dbReference type="EMBL" id="ASPP01033842">
    <property type="protein sequence ID" value="ETO03247.1"/>
    <property type="molecule type" value="Genomic_DNA"/>
</dbReference>
<name>X6LQ26_RETFI</name>
<sequence>MYMYTFVRYGHEKKNAKVMDKTSVSKYGAQHNVITEDLTEEDIQQLRQLEDKKWKDLLEMDNNLNDKDRYGVEDGSNTKEGHAGTSNSEDNDSDGQLSSVLVAIKGQEIWYNPYPAIALEKEKARPRALQVNKKALTTRCNHKKRVFVIGLFKTGTTSMNAALSRLGYRCFWRSCQFVPAWEYGMSKSEFWQYLFMSADTIEWMHKVEEGYLRDLRDWSDRAGSVGDGPWLFLYTLLDHWYPGSKFILTVRNSTWDVVNSDVKMELRTKLHMDALWSQQVNATRPYTIELDTSTHRFYGVSLKEFAMLVARRYEIHNFKVRKYFENRPNDLLVLNLSAEKSNTLWKKLTDFLQCPHTVNATFPKKNTSPPYQQFVSIPKHTTFNWRQFNFSQTYQSVFQHHTSKHFDPILFQFVHGP</sequence>
<organism evidence="2 3">
    <name type="scientific">Reticulomyxa filosa</name>
    <dbReference type="NCBI Taxonomy" id="46433"/>
    <lineage>
        <taxon>Eukaryota</taxon>
        <taxon>Sar</taxon>
        <taxon>Rhizaria</taxon>
        <taxon>Retaria</taxon>
        <taxon>Foraminifera</taxon>
        <taxon>Monothalamids</taxon>
        <taxon>Reticulomyxidae</taxon>
        <taxon>Reticulomyxa</taxon>
    </lineage>
</organism>
<proteinExistence type="predicted"/>
<gene>
    <name evidence="2" type="ORF">RFI_34165</name>
</gene>
<dbReference type="OrthoDB" id="408152at2759"/>
<keyword evidence="3" id="KW-1185">Reference proteome</keyword>
<dbReference type="Pfam" id="PF17784">
    <property type="entry name" value="Sulfotransfer_4"/>
    <property type="match status" value="1"/>
</dbReference>
<evidence type="ECO:0000313" key="2">
    <source>
        <dbReference type="EMBL" id="ETO03247.1"/>
    </source>
</evidence>
<dbReference type="InterPro" id="IPR027417">
    <property type="entry name" value="P-loop_NTPase"/>
</dbReference>
<dbReference type="InterPro" id="IPR040632">
    <property type="entry name" value="Sulfotransfer_4"/>
</dbReference>